<comment type="similarity">
    <text evidence="2">Belongs to the FliH family.</text>
</comment>
<evidence type="ECO:0000256" key="4">
    <source>
        <dbReference type="ARBA" id="ARBA00022795"/>
    </source>
</evidence>
<feature type="coiled-coil region" evidence="7">
    <location>
        <begin position="51"/>
        <end position="100"/>
    </location>
</feature>
<keyword evidence="10" id="KW-1185">Reference proteome</keyword>
<evidence type="ECO:0000256" key="7">
    <source>
        <dbReference type="SAM" id="Coils"/>
    </source>
</evidence>
<dbReference type="PANTHER" id="PTHR34982:SF1">
    <property type="entry name" value="FLAGELLAR ASSEMBLY PROTEIN FLIH"/>
    <property type="match status" value="1"/>
</dbReference>
<evidence type="ECO:0000313" key="9">
    <source>
        <dbReference type="EMBL" id="MBE1524641.1"/>
    </source>
</evidence>
<comment type="caution">
    <text evidence="9">The sequence shown here is derived from an EMBL/GenBank/DDBJ whole genome shotgun (WGS) entry which is preliminary data.</text>
</comment>
<gene>
    <name evidence="9" type="ORF">H4W27_001759</name>
</gene>
<dbReference type="RefSeq" id="WP_192595624.1">
    <property type="nucleotide sequence ID" value="NZ_BAAALJ010000002.1"/>
</dbReference>
<sequence length="225" mass="23419">MSSDTTFPAEASCPAETSEVHLLDFGAYGHPKATEAAYAGARTHGYAAGYAAGMRAASEAARQQREQLQARAVASAQESAAALRAAIAGLDAAARALQRQVTPVVESAQKSLVDAGLELAEAIVGTELLQGPHSARAALARVLAELEPADVRRVRMHPDTLAQLPKDAAELAGTRILPDATLHPGDAVADLPEGFLDARISTALHRCRAALQAHRAQHEGSGQTL</sequence>
<keyword evidence="9" id="KW-0282">Flagellum</keyword>
<evidence type="ECO:0000256" key="3">
    <source>
        <dbReference type="ARBA" id="ARBA00022448"/>
    </source>
</evidence>
<evidence type="ECO:0000256" key="1">
    <source>
        <dbReference type="ARBA" id="ARBA00003041"/>
    </source>
</evidence>
<comment type="function">
    <text evidence="1">Needed for flagellar regrowth and assembly.</text>
</comment>
<reference evidence="9 10" key="1">
    <citation type="submission" date="2020-10" db="EMBL/GenBank/DDBJ databases">
        <title>Sequencing the genomes of 1000 actinobacteria strains.</title>
        <authorList>
            <person name="Klenk H.-P."/>
        </authorList>
    </citation>
    <scope>NUCLEOTIDE SEQUENCE [LARGE SCALE GENOMIC DNA]</scope>
    <source>
        <strain evidence="9 10">DSM 15666</strain>
    </source>
</reference>
<keyword evidence="6" id="KW-1006">Bacterial flagellum protein export</keyword>
<feature type="domain" description="Flagellar assembly protein FliH/Type III secretion system HrpE" evidence="8">
    <location>
        <begin position="86"/>
        <end position="206"/>
    </location>
</feature>
<protein>
    <submittedName>
        <fullName evidence="9">Flagellar assembly protein FliH</fullName>
    </submittedName>
</protein>
<organism evidence="9 10">
    <name type="scientific">Nesterenkonia lutea</name>
    <dbReference type="NCBI Taxonomy" id="272919"/>
    <lineage>
        <taxon>Bacteria</taxon>
        <taxon>Bacillati</taxon>
        <taxon>Actinomycetota</taxon>
        <taxon>Actinomycetes</taxon>
        <taxon>Micrococcales</taxon>
        <taxon>Micrococcaceae</taxon>
        <taxon>Nesterenkonia</taxon>
    </lineage>
</organism>
<dbReference type="Proteomes" id="UP000643525">
    <property type="component" value="Unassembled WGS sequence"/>
</dbReference>
<dbReference type="EMBL" id="JADBED010000001">
    <property type="protein sequence ID" value="MBE1524641.1"/>
    <property type="molecule type" value="Genomic_DNA"/>
</dbReference>
<dbReference type="InterPro" id="IPR018035">
    <property type="entry name" value="Flagellar_FliH/T3SS_HrpE"/>
</dbReference>
<keyword evidence="7" id="KW-0175">Coiled coil</keyword>
<proteinExistence type="inferred from homology"/>
<name>A0ABR9JFD5_9MICC</name>
<keyword evidence="9" id="KW-0966">Cell projection</keyword>
<evidence type="ECO:0000256" key="2">
    <source>
        <dbReference type="ARBA" id="ARBA00006602"/>
    </source>
</evidence>
<evidence type="ECO:0000313" key="10">
    <source>
        <dbReference type="Proteomes" id="UP000643525"/>
    </source>
</evidence>
<evidence type="ECO:0000256" key="6">
    <source>
        <dbReference type="ARBA" id="ARBA00023225"/>
    </source>
</evidence>
<accession>A0ABR9JFD5</accession>
<keyword evidence="4" id="KW-1005">Bacterial flagellum biogenesis</keyword>
<keyword evidence="5" id="KW-0653">Protein transport</keyword>
<evidence type="ECO:0000256" key="5">
    <source>
        <dbReference type="ARBA" id="ARBA00022927"/>
    </source>
</evidence>
<dbReference type="PANTHER" id="PTHR34982">
    <property type="entry name" value="YOP PROTEINS TRANSLOCATION PROTEIN L"/>
    <property type="match status" value="1"/>
</dbReference>
<evidence type="ECO:0000259" key="8">
    <source>
        <dbReference type="Pfam" id="PF02108"/>
    </source>
</evidence>
<keyword evidence="3" id="KW-0813">Transport</keyword>
<dbReference type="Pfam" id="PF02108">
    <property type="entry name" value="FliH"/>
    <property type="match status" value="1"/>
</dbReference>
<keyword evidence="9" id="KW-0969">Cilium</keyword>
<dbReference type="InterPro" id="IPR051472">
    <property type="entry name" value="T3SS_Stator/FliH"/>
</dbReference>